<keyword evidence="1 2" id="KW-0378">Hydrolase</keyword>
<dbReference type="AlphaFoldDB" id="A0A9X3C493"/>
<name>A0A9X3C493_9FLAO</name>
<sequence length="182" mass="21659">MKLKYSNWVIIFLLFSSSLIMGQNKYVIAKDLKWSEKTALSIMNKYPKAWQIDGAEKPKWDYKMGFALLSFEKLYDKTKNPKYLDYVTEYANELIDSSGNIKGYVIKEYNIDYVNQGKILFDLYDLTKEERYRKAMVLLRNQIENQPRNASGGFWHKQIYPNQMWLDGLYMAEPFMHNIRLS</sequence>
<dbReference type="EMBL" id="JAOZEW010000004">
    <property type="protein sequence ID" value="MCV9927089.1"/>
    <property type="molecule type" value="Genomic_DNA"/>
</dbReference>
<reference evidence="2" key="1">
    <citation type="submission" date="2022-10" db="EMBL/GenBank/DDBJ databases">
        <title>Two novel species of Flavobacterium.</title>
        <authorList>
            <person name="Liu Q."/>
            <person name="Xin Y.-H."/>
        </authorList>
    </citation>
    <scope>NUCLEOTIDE SEQUENCE</scope>
    <source>
        <strain evidence="2">LS1R49</strain>
    </source>
</reference>
<dbReference type="GO" id="GO:0005975">
    <property type="term" value="P:carbohydrate metabolic process"/>
    <property type="evidence" value="ECO:0007669"/>
    <property type="project" value="InterPro"/>
</dbReference>
<comment type="caution">
    <text evidence="2">The sequence shown here is derived from an EMBL/GenBank/DDBJ whole genome shotgun (WGS) entry which is preliminary data.</text>
</comment>
<proteinExistence type="predicted"/>
<dbReference type="InterPro" id="IPR052043">
    <property type="entry name" value="PolySaccharide_Degr_Enz"/>
</dbReference>
<dbReference type="InterPro" id="IPR012341">
    <property type="entry name" value="6hp_glycosidase-like_sf"/>
</dbReference>
<dbReference type="Pfam" id="PF07470">
    <property type="entry name" value="Glyco_hydro_88"/>
    <property type="match status" value="1"/>
</dbReference>
<evidence type="ECO:0000256" key="1">
    <source>
        <dbReference type="ARBA" id="ARBA00022801"/>
    </source>
</evidence>
<dbReference type="GO" id="GO:0016787">
    <property type="term" value="F:hydrolase activity"/>
    <property type="evidence" value="ECO:0007669"/>
    <property type="project" value="UniProtKB-KW"/>
</dbReference>
<dbReference type="PANTHER" id="PTHR33886:SF8">
    <property type="entry name" value="UNSATURATED RHAMNOGALACTURONAN HYDROLASE (EUROFUNG)"/>
    <property type="match status" value="1"/>
</dbReference>
<gene>
    <name evidence="2" type="ORF">OIU83_05475</name>
</gene>
<organism evidence="2 3">
    <name type="scientific">Flavobacterium shii</name>
    <dbReference type="NCBI Taxonomy" id="2987687"/>
    <lineage>
        <taxon>Bacteria</taxon>
        <taxon>Pseudomonadati</taxon>
        <taxon>Bacteroidota</taxon>
        <taxon>Flavobacteriia</taxon>
        <taxon>Flavobacteriales</taxon>
        <taxon>Flavobacteriaceae</taxon>
        <taxon>Flavobacterium</taxon>
    </lineage>
</organism>
<dbReference type="InterPro" id="IPR008928">
    <property type="entry name" value="6-hairpin_glycosidase_sf"/>
</dbReference>
<evidence type="ECO:0000313" key="3">
    <source>
        <dbReference type="Proteomes" id="UP001151079"/>
    </source>
</evidence>
<keyword evidence="3" id="KW-1185">Reference proteome</keyword>
<dbReference type="Gene3D" id="1.50.10.10">
    <property type="match status" value="1"/>
</dbReference>
<evidence type="ECO:0000313" key="2">
    <source>
        <dbReference type="EMBL" id="MCV9927089.1"/>
    </source>
</evidence>
<dbReference type="SUPFAM" id="SSF48208">
    <property type="entry name" value="Six-hairpin glycosidases"/>
    <property type="match status" value="1"/>
</dbReference>
<dbReference type="PANTHER" id="PTHR33886">
    <property type="entry name" value="UNSATURATED RHAMNOGALACTURONAN HYDROLASE (EUROFUNG)"/>
    <property type="match status" value="1"/>
</dbReference>
<protein>
    <submittedName>
        <fullName evidence="2">Glycoside hydrolase family 88 protein</fullName>
    </submittedName>
</protein>
<dbReference type="Proteomes" id="UP001151079">
    <property type="component" value="Unassembled WGS sequence"/>
</dbReference>
<dbReference type="InterPro" id="IPR010905">
    <property type="entry name" value="Glyco_hydro_88"/>
</dbReference>
<accession>A0A9X3C493</accession>